<protein>
    <recommendedName>
        <fullName evidence="11">Phospholipid scramblase</fullName>
    </recommendedName>
</protein>
<comment type="function">
    <text evidence="11">May mediate accelerated ATP-independent bidirectional transbilayer migration of phospholipids upon binding calcium ions that results in a loss of phospholipid asymmetry in the plasma membrane.</text>
</comment>
<keyword evidence="9 11" id="KW-0564">Palmitate</keyword>
<comment type="similarity">
    <text evidence="3 11">Belongs to the phospholipid scramblase family.</text>
</comment>
<evidence type="ECO:0000256" key="8">
    <source>
        <dbReference type="ARBA" id="ARBA00023136"/>
    </source>
</evidence>
<dbReference type="EMBL" id="VWZH01000110">
    <property type="protein sequence ID" value="NXG33755.1"/>
    <property type="molecule type" value="Genomic_DNA"/>
</dbReference>
<dbReference type="Proteomes" id="UP000543287">
    <property type="component" value="Unassembled WGS sequence"/>
</dbReference>
<comment type="caution">
    <text evidence="12">The sequence shown here is derived from an EMBL/GenBank/DDBJ whole genome shotgun (WGS) entry which is preliminary data.</text>
</comment>
<evidence type="ECO:0000256" key="9">
    <source>
        <dbReference type="ARBA" id="ARBA00023139"/>
    </source>
</evidence>
<keyword evidence="5" id="KW-0812">Transmembrane</keyword>
<dbReference type="PANTHER" id="PTHR23248:SF38">
    <property type="entry name" value="PHOSPHOLIPID SCRAMBLASE 1"/>
    <property type="match status" value="1"/>
</dbReference>
<dbReference type="PANTHER" id="PTHR23248">
    <property type="entry name" value="PHOSPHOLIPID SCRAMBLASE-RELATED"/>
    <property type="match status" value="1"/>
</dbReference>
<evidence type="ECO:0000256" key="3">
    <source>
        <dbReference type="ARBA" id="ARBA00005350"/>
    </source>
</evidence>
<evidence type="ECO:0000256" key="1">
    <source>
        <dbReference type="ARBA" id="ARBA00001913"/>
    </source>
</evidence>
<reference evidence="12 13" key="1">
    <citation type="submission" date="2019-09" db="EMBL/GenBank/DDBJ databases">
        <title>Bird 10,000 Genomes (B10K) Project - Family phase.</title>
        <authorList>
            <person name="Zhang G."/>
        </authorList>
    </citation>
    <scope>NUCLEOTIDE SEQUENCE [LARGE SCALE GENOMIC DNA]</scope>
    <source>
        <strain evidence="12">B10K-LSUMZ-23963</strain>
        <tissue evidence="12">Muscle</tissue>
    </source>
</reference>
<evidence type="ECO:0000256" key="4">
    <source>
        <dbReference type="ARBA" id="ARBA00022553"/>
    </source>
</evidence>
<evidence type="ECO:0000256" key="2">
    <source>
        <dbReference type="ARBA" id="ARBA00004606"/>
    </source>
</evidence>
<dbReference type="AlphaFoldDB" id="A0A7K9B2D1"/>
<organism evidence="12 13">
    <name type="scientific">Dromaius novaehollandiae</name>
    <name type="common">Emu</name>
    <dbReference type="NCBI Taxonomy" id="8790"/>
    <lineage>
        <taxon>Eukaryota</taxon>
        <taxon>Metazoa</taxon>
        <taxon>Chordata</taxon>
        <taxon>Craniata</taxon>
        <taxon>Vertebrata</taxon>
        <taxon>Euteleostomi</taxon>
        <taxon>Archelosauria</taxon>
        <taxon>Archosauria</taxon>
        <taxon>Dinosauria</taxon>
        <taxon>Saurischia</taxon>
        <taxon>Theropoda</taxon>
        <taxon>Coelurosauria</taxon>
        <taxon>Aves</taxon>
        <taxon>Palaeognathae</taxon>
        <taxon>Casuariiformes</taxon>
        <taxon>Dromaiidae</taxon>
        <taxon>Dromaius</taxon>
    </lineage>
</organism>
<keyword evidence="4" id="KW-0597">Phosphoprotein</keyword>
<feature type="non-terminal residue" evidence="12">
    <location>
        <position position="1"/>
    </location>
</feature>
<evidence type="ECO:0000256" key="11">
    <source>
        <dbReference type="RuleBase" id="RU363116"/>
    </source>
</evidence>
<dbReference type="GO" id="GO:0017128">
    <property type="term" value="F:phospholipid scramblase activity"/>
    <property type="evidence" value="ECO:0007669"/>
    <property type="project" value="InterPro"/>
</dbReference>
<keyword evidence="7" id="KW-1133">Transmembrane helix</keyword>
<dbReference type="GO" id="GO:0005886">
    <property type="term" value="C:plasma membrane"/>
    <property type="evidence" value="ECO:0007669"/>
    <property type="project" value="TreeGrafter"/>
</dbReference>
<accession>A0A7K9B2D1</accession>
<evidence type="ECO:0000256" key="7">
    <source>
        <dbReference type="ARBA" id="ARBA00022989"/>
    </source>
</evidence>
<keyword evidence="6 11" id="KW-0106">Calcium</keyword>
<name>A0A7K9B2D1_DRONO</name>
<dbReference type="InterPro" id="IPR005552">
    <property type="entry name" value="Scramblase"/>
</dbReference>
<evidence type="ECO:0000313" key="12">
    <source>
        <dbReference type="EMBL" id="NXG33755.1"/>
    </source>
</evidence>
<keyword evidence="8" id="KW-0472">Membrane</keyword>
<sequence length="90" mass="10336">QIDQLLIHQQIELLEIITGFETNNKYEIKNTLGQRVYFAAEDTDCCTRFCCGPSRPFSIHIIDNLGHEVITLQRPLRCSSCCFPCCLQEV</sequence>
<comment type="cofactor">
    <cofactor evidence="1 11">
        <name>Ca(2+)</name>
        <dbReference type="ChEBI" id="CHEBI:29108"/>
    </cofactor>
</comment>
<gene>
    <name evidence="12" type="primary">Plscr2</name>
    <name evidence="12" type="ORF">DRONOV_R07831</name>
</gene>
<feature type="non-terminal residue" evidence="12">
    <location>
        <position position="90"/>
    </location>
</feature>
<comment type="subcellular location">
    <subcellularLocation>
        <location evidence="2">Membrane</location>
        <topology evidence="2">Single-pass type II membrane protein</topology>
    </subcellularLocation>
</comment>
<evidence type="ECO:0000256" key="10">
    <source>
        <dbReference type="ARBA" id="ARBA00023288"/>
    </source>
</evidence>
<dbReference type="Pfam" id="PF03803">
    <property type="entry name" value="Scramblase"/>
    <property type="match status" value="1"/>
</dbReference>
<proteinExistence type="inferred from homology"/>
<evidence type="ECO:0000313" key="13">
    <source>
        <dbReference type="Proteomes" id="UP000543287"/>
    </source>
</evidence>
<keyword evidence="10 11" id="KW-0449">Lipoprotein</keyword>
<evidence type="ECO:0000256" key="5">
    <source>
        <dbReference type="ARBA" id="ARBA00022692"/>
    </source>
</evidence>
<evidence type="ECO:0000256" key="6">
    <source>
        <dbReference type="ARBA" id="ARBA00022837"/>
    </source>
</evidence>